<gene>
    <name evidence="1" type="ORF">QTN47_20490</name>
</gene>
<dbReference type="Proteomes" id="UP001560573">
    <property type="component" value="Unassembled WGS sequence"/>
</dbReference>
<proteinExistence type="predicted"/>
<dbReference type="RefSeq" id="WP_369331305.1">
    <property type="nucleotide sequence ID" value="NZ_JAULBC010000007.1"/>
</dbReference>
<name>A0ABV3ZMV5_9BACT</name>
<evidence type="ECO:0000313" key="1">
    <source>
        <dbReference type="EMBL" id="MEX6689898.1"/>
    </source>
</evidence>
<reference evidence="1 2" key="1">
    <citation type="submission" date="2023-07" db="EMBL/GenBank/DDBJ databases">
        <authorList>
            <person name="Lian W.-H."/>
        </authorList>
    </citation>
    <scope>NUCLEOTIDE SEQUENCE [LARGE SCALE GENOMIC DNA]</scope>
    <source>
        <strain evidence="1 2">SYSU DXS3180</strain>
    </source>
</reference>
<accession>A0ABV3ZMV5</accession>
<evidence type="ECO:0000313" key="2">
    <source>
        <dbReference type="Proteomes" id="UP001560573"/>
    </source>
</evidence>
<dbReference type="EMBL" id="JAULBC010000007">
    <property type="protein sequence ID" value="MEX6689898.1"/>
    <property type="molecule type" value="Genomic_DNA"/>
</dbReference>
<organism evidence="1 2">
    <name type="scientific">Danxiaibacter flavus</name>
    <dbReference type="NCBI Taxonomy" id="3049108"/>
    <lineage>
        <taxon>Bacteria</taxon>
        <taxon>Pseudomonadati</taxon>
        <taxon>Bacteroidota</taxon>
        <taxon>Chitinophagia</taxon>
        <taxon>Chitinophagales</taxon>
        <taxon>Chitinophagaceae</taxon>
        <taxon>Danxiaibacter</taxon>
    </lineage>
</organism>
<sequence length="175" mass="20014">MLTAAGRLLEAAGTGSFQGDFTQVHRHQQWIRHQRGVIFLPDIHPSFGSYFDTLDVNVVRQEMCGAGTSKNVNIIIMPPDQARIINIESLHSPVRGDLIWERYPQATEGFTFVFPGYKLFHIIVQAAADKEKWDMIFFWGGQIAPILKYRKAQELMDALIEEMNTFYSPATKIKR</sequence>
<keyword evidence="2" id="KW-1185">Reference proteome</keyword>
<comment type="caution">
    <text evidence="1">The sequence shown here is derived from an EMBL/GenBank/DDBJ whole genome shotgun (WGS) entry which is preliminary data.</text>
</comment>
<protein>
    <submittedName>
        <fullName evidence="1">Uncharacterized protein</fullName>
    </submittedName>
</protein>